<feature type="compositionally biased region" description="Low complexity" evidence="1">
    <location>
        <begin position="159"/>
        <end position="170"/>
    </location>
</feature>
<dbReference type="EMBL" id="MFST01000084">
    <property type="protein sequence ID" value="OGI44105.1"/>
    <property type="molecule type" value="Genomic_DNA"/>
</dbReference>
<gene>
    <name evidence="2" type="ORF">A2V92_01100</name>
</gene>
<feature type="compositionally biased region" description="Low complexity" evidence="1">
    <location>
        <begin position="110"/>
        <end position="138"/>
    </location>
</feature>
<proteinExistence type="predicted"/>
<sequence length="267" mass="27870">MPTVDHKPKHKPSEKHTLDEVLKSLQDLIRNDLIAADAPAAGGYENRPAPPTAGAAVPRDAGDLDAVLQSLKDLVTNELTTIAATSIETVKPARDKKPRAPRGGVQVEFPLDGAPPDHAPAPATAKAAPPAGIKPTPASAVESPRPAVTGAPTDETPGAILAAAATAAETHAPDNRPAAHPPRGPDPDNIPVLEDVALPPPGAEIAHLPTPDRARAIAIQVIAKLNIELRRRNERALDPKTIDRLQLLLQEALEQGTAYLGGDAKKH</sequence>
<organism evidence="2 3">
    <name type="scientific">Candidatus Muproteobacteria bacterium RBG_16_65_31</name>
    <dbReference type="NCBI Taxonomy" id="1817759"/>
    <lineage>
        <taxon>Bacteria</taxon>
        <taxon>Pseudomonadati</taxon>
        <taxon>Pseudomonadota</taxon>
        <taxon>Candidatus Muproteobacteria</taxon>
    </lineage>
</organism>
<feature type="region of interest" description="Disordered" evidence="1">
    <location>
        <begin position="89"/>
        <end position="192"/>
    </location>
</feature>
<name>A0A1F6TGA7_9PROT</name>
<accession>A0A1F6TGA7</accession>
<evidence type="ECO:0000313" key="2">
    <source>
        <dbReference type="EMBL" id="OGI44105.1"/>
    </source>
</evidence>
<evidence type="ECO:0000313" key="3">
    <source>
        <dbReference type="Proteomes" id="UP000179344"/>
    </source>
</evidence>
<feature type="region of interest" description="Disordered" evidence="1">
    <location>
        <begin position="40"/>
        <end position="60"/>
    </location>
</feature>
<evidence type="ECO:0000256" key="1">
    <source>
        <dbReference type="SAM" id="MobiDB-lite"/>
    </source>
</evidence>
<dbReference type="AlphaFoldDB" id="A0A1F6TGA7"/>
<dbReference type="Proteomes" id="UP000179344">
    <property type="component" value="Unassembled WGS sequence"/>
</dbReference>
<reference evidence="2 3" key="1">
    <citation type="journal article" date="2016" name="Nat. Commun.">
        <title>Thousands of microbial genomes shed light on interconnected biogeochemical processes in an aquifer system.</title>
        <authorList>
            <person name="Anantharaman K."/>
            <person name="Brown C.T."/>
            <person name="Hug L.A."/>
            <person name="Sharon I."/>
            <person name="Castelle C.J."/>
            <person name="Probst A.J."/>
            <person name="Thomas B.C."/>
            <person name="Singh A."/>
            <person name="Wilkins M.J."/>
            <person name="Karaoz U."/>
            <person name="Brodie E.L."/>
            <person name="Williams K.H."/>
            <person name="Hubbard S.S."/>
            <person name="Banfield J.F."/>
        </authorList>
    </citation>
    <scope>NUCLEOTIDE SEQUENCE [LARGE SCALE GENOMIC DNA]</scope>
</reference>
<comment type="caution">
    <text evidence="2">The sequence shown here is derived from an EMBL/GenBank/DDBJ whole genome shotgun (WGS) entry which is preliminary data.</text>
</comment>
<protein>
    <submittedName>
        <fullName evidence="2">Uncharacterized protein</fullName>
    </submittedName>
</protein>